<dbReference type="InterPro" id="IPR004304">
    <property type="entry name" value="FmdA_AmdA"/>
</dbReference>
<reference evidence="1 2" key="1">
    <citation type="submission" date="2010-02" db="EMBL/GenBank/DDBJ databases">
        <authorList>
            <person name="Weinstock G."/>
            <person name="Sodergren E."/>
            <person name="Clifton S."/>
            <person name="Fulton L."/>
            <person name="Fulton B."/>
            <person name="Courtney L."/>
            <person name="Fronick C."/>
            <person name="Harrison M."/>
            <person name="Strong C."/>
            <person name="Farmer C."/>
            <person name="Delahaunty K."/>
            <person name="Markovic C."/>
            <person name="Hall O."/>
            <person name="Minx P."/>
            <person name="Tomlinson C."/>
            <person name="Mitreva M."/>
            <person name="Nelson J."/>
            <person name="Hou S."/>
            <person name="Wollam A."/>
            <person name="Pepin K.H."/>
            <person name="Johnson M."/>
            <person name="Bhonagiri V."/>
            <person name="Zhang X."/>
            <person name="Suruliraj S."/>
            <person name="Warren W."/>
            <person name="Chinwalla A."/>
            <person name="Mardis E.R."/>
            <person name="Wilson R.K."/>
        </authorList>
    </citation>
    <scope>NUCLEOTIDE SEQUENCE [LARGE SCALE GENOMIC DNA]</scope>
    <source>
        <strain evidence="1 2">ATCC 29220</strain>
    </source>
</reference>
<comment type="caution">
    <text evidence="1">The sequence shown here is derived from an EMBL/GenBank/DDBJ whole genome shotgun (WGS) entry which is preliminary data.</text>
</comment>
<protein>
    <submittedName>
        <fullName evidence="1">Acetamidase/Formamidase family protein</fullName>
    </submittedName>
</protein>
<dbReference type="RefSeq" id="WP_006687282.1">
    <property type="nucleotide sequence ID" value="NZ_GG730301.1"/>
</dbReference>
<gene>
    <name evidence="1" type="ORF">CIT292_10044</name>
</gene>
<evidence type="ECO:0000313" key="2">
    <source>
        <dbReference type="Proteomes" id="UP000003880"/>
    </source>
</evidence>
<dbReference type="Gene3D" id="2.60.120.580">
    <property type="entry name" value="Acetamidase/Formamidase-like domains"/>
    <property type="match status" value="2"/>
</dbReference>
<dbReference type="PANTHER" id="PTHR31891">
    <property type="entry name" value="FORMAMIDASE C869.04-RELATED"/>
    <property type="match status" value="1"/>
</dbReference>
<accession>D4BHN1</accession>
<dbReference type="AlphaFoldDB" id="D4BHN1"/>
<dbReference type="eggNOG" id="COG2421">
    <property type="taxonomic scope" value="Bacteria"/>
</dbReference>
<dbReference type="HOGENOM" id="CLU_932853_0_0_6"/>
<dbReference type="Proteomes" id="UP000003880">
    <property type="component" value="Unassembled WGS sequence"/>
</dbReference>
<dbReference type="SUPFAM" id="SSF141130">
    <property type="entry name" value="Acetamidase/Formamidase-like"/>
    <property type="match status" value="1"/>
</dbReference>
<proteinExistence type="predicted"/>
<organism evidence="1 2">
    <name type="scientific">Citrobacter youngae ATCC 29220</name>
    <dbReference type="NCBI Taxonomy" id="500640"/>
    <lineage>
        <taxon>Bacteria</taxon>
        <taxon>Pseudomonadati</taxon>
        <taxon>Pseudomonadota</taxon>
        <taxon>Gammaproteobacteria</taxon>
        <taxon>Enterobacterales</taxon>
        <taxon>Enterobacteriaceae</taxon>
        <taxon>Citrobacter</taxon>
        <taxon>Citrobacter freundii complex</taxon>
    </lineage>
</organism>
<dbReference type="Pfam" id="PF03069">
    <property type="entry name" value="FmdA_AmdA"/>
    <property type="match status" value="1"/>
</dbReference>
<dbReference type="PANTHER" id="PTHR31891:SF1">
    <property type="entry name" value="FORMAMIDASE C869.04-RELATED"/>
    <property type="match status" value="1"/>
</dbReference>
<sequence>MARKIEIPCFFSHFQKEQSFAIDIDEQEDISFRTLDNLGYNDELDKEFEELNPLSGPFLLKNAIRGDLIEITIKNIHITRDIGLSSCGILPKYLKKNNALPILGEEVVFWKVEDKVCTPFICEKITNQSIKLTPSIGCIRCSGDENDKIISSLECDEYGGNLDFIKLNENAKIYLPVLTNNAWFYIGDVHAAQSEAEIGGSGIEVSAEVTLSVSVVKNGLSKKMHLLENNNIHFFGFGNNLSHSLKSAFDEALSCLRKKNGNDALSRLLISQSAKINVIKLESPVIVSISLEQSLYFK</sequence>
<dbReference type="GO" id="GO:0016811">
    <property type="term" value="F:hydrolase activity, acting on carbon-nitrogen (but not peptide) bonds, in linear amides"/>
    <property type="evidence" value="ECO:0007669"/>
    <property type="project" value="InterPro"/>
</dbReference>
<dbReference type="EMBL" id="ABWL02000021">
    <property type="protein sequence ID" value="EFE06981.1"/>
    <property type="molecule type" value="Genomic_DNA"/>
</dbReference>
<evidence type="ECO:0000313" key="1">
    <source>
        <dbReference type="EMBL" id="EFE06981.1"/>
    </source>
</evidence>
<name>D4BHN1_9ENTR</name>